<evidence type="ECO:0000313" key="5">
    <source>
        <dbReference type="Proteomes" id="UP000038010"/>
    </source>
</evidence>
<proteinExistence type="inferred from homology"/>
<dbReference type="Gene3D" id="3.40.50.850">
    <property type="entry name" value="Isochorismatase-like"/>
    <property type="match status" value="1"/>
</dbReference>
<gene>
    <name evidence="4" type="ORF">AB675_3304</name>
</gene>
<dbReference type="PANTHER" id="PTHR43540:SF9">
    <property type="entry name" value="FAMILY HYDROLASE, PUTATIVE (AFU_ORTHOLOGUE AFUA_2G08700)-RELATED"/>
    <property type="match status" value="1"/>
</dbReference>
<comment type="caution">
    <text evidence="4">The sequence shown here is derived from an EMBL/GenBank/DDBJ whole genome shotgun (WGS) entry which is preliminary data.</text>
</comment>
<keyword evidence="5" id="KW-1185">Reference proteome</keyword>
<dbReference type="OrthoDB" id="167809at2759"/>
<organism evidence="4 5">
    <name type="scientific">Cyphellophora attinorum</name>
    <dbReference type="NCBI Taxonomy" id="1664694"/>
    <lineage>
        <taxon>Eukaryota</taxon>
        <taxon>Fungi</taxon>
        <taxon>Dikarya</taxon>
        <taxon>Ascomycota</taxon>
        <taxon>Pezizomycotina</taxon>
        <taxon>Eurotiomycetes</taxon>
        <taxon>Chaetothyriomycetidae</taxon>
        <taxon>Chaetothyriales</taxon>
        <taxon>Cyphellophoraceae</taxon>
        <taxon>Cyphellophora</taxon>
    </lineage>
</organism>
<dbReference type="AlphaFoldDB" id="A0A0N1NYE3"/>
<name>A0A0N1NYE3_9EURO</name>
<feature type="domain" description="Isochorismatase-like" evidence="3">
    <location>
        <begin position="21"/>
        <end position="207"/>
    </location>
</feature>
<accession>A0A0N1NYE3</accession>
<dbReference type="RefSeq" id="XP_017999620.1">
    <property type="nucleotide sequence ID" value="XM_018143343.1"/>
</dbReference>
<evidence type="ECO:0000256" key="1">
    <source>
        <dbReference type="ARBA" id="ARBA00006336"/>
    </source>
</evidence>
<sequence length="237" mass="25878">MHVQARPYAFPHDLSFDPRTTALIIIDMQREFCEVGGYLTESQGYPTPLRATIAPIKSLLTAFRAAEFPVYFTREGHRPDLSTLSSRELTRSYIRTGKGIGDDGPLGRFLVRGEPGHNIIPELAPLENEPIVDKPGRSAFAHTDLELMLRIRGIRNLVLVGVTTDVCVHTTMREANDRGFDVCLVEDATEAGTKELHKASVASVLEEGGIFGCVTTTKALMVALATSGDGGRHDDDS</sequence>
<reference evidence="4 5" key="1">
    <citation type="submission" date="2015-06" db="EMBL/GenBank/DDBJ databases">
        <title>Draft genome of the ant-associated black yeast Phialophora attae CBS 131958.</title>
        <authorList>
            <person name="Moreno L.F."/>
            <person name="Stielow B.J."/>
            <person name="de Hoog S."/>
            <person name="Vicente V.A."/>
            <person name="Weiss V.A."/>
            <person name="de Vries M."/>
            <person name="Cruz L.M."/>
            <person name="Souza E.M."/>
        </authorList>
    </citation>
    <scope>NUCLEOTIDE SEQUENCE [LARGE SCALE GENOMIC DNA]</scope>
    <source>
        <strain evidence="4 5">CBS 131958</strain>
    </source>
</reference>
<dbReference type="EMBL" id="LFJN01000014">
    <property type="protein sequence ID" value="KPI39657.1"/>
    <property type="molecule type" value="Genomic_DNA"/>
</dbReference>
<dbReference type="GeneID" id="28735223"/>
<dbReference type="Pfam" id="PF00857">
    <property type="entry name" value="Isochorismatase"/>
    <property type="match status" value="1"/>
</dbReference>
<protein>
    <submittedName>
        <fullName evidence="4">Peroxyureidoacrylate/ureidoacrylate amidohydrolase RutB</fullName>
    </submittedName>
</protein>
<evidence type="ECO:0000259" key="3">
    <source>
        <dbReference type="Pfam" id="PF00857"/>
    </source>
</evidence>
<dbReference type="CDD" id="cd00431">
    <property type="entry name" value="cysteine_hydrolases"/>
    <property type="match status" value="1"/>
</dbReference>
<evidence type="ECO:0000256" key="2">
    <source>
        <dbReference type="ARBA" id="ARBA00022801"/>
    </source>
</evidence>
<dbReference type="SUPFAM" id="SSF52499">
    <property type="entry name" value="Isochorismatase-like hydrolases"/>
    <property type="match status" value="1"/>
</dbReference>
<dbReference type="PANTHER" id="PTHR43540">
    <property type="entry name" value="PEROXYUREIDOACRYLATE/UREIDOACRYLATE AMIDOHYDROLASE-RELATED"/>
    <property type="match status" value="1"/>
</dbReference>
<dbReference type="InterPro" id="IPR036380">
    <property type="entry name" value="Isochorismatase-like_sf"/>
</dbReference>
<dbReference type="GO" id="GO:0016787">
    <property type="term" value="F:hydrolase activity"/>
    <property type="evidence" value="ECO:0007669"/>
    <property type="project" value="UniProtKB-KW"/>
</dbReference>
<dbReference type="InterPro" id="IPR050272">
    <property type="entry name" value="Isochorismatase-like_hydrls"/>
</dbReference>
<evidence type="ECO:0000313" key="4">
    <source>
        <dbReference type="EMBL" id="KPI39657.1"/>
    </source>
</evidence>
<dbReference type="InterPro" id="IPR000868">
    <property type="entry name" value="Isochorismatase-like_dom"/>
</dbReference>
<dbReference type="VEuPathDB" id="FungiDB:AB675_3304"/>
<comment type="similarity">
    <text evidence="1">Belongs to the isochorismatase family.</text>
</comment>
<keyword evidence="2 4" id="KW-0378">Hydrolase</keyword>
<dbReference type="Proteomes" id="UP000038010">
    <property type="component" value="Unassembled WGS sequence"/>
</dbReference>